<dbReference type="EMBL" id="LR031880">
    <property type="protein sequence ID" value="VDD64241.1"/>
    <property type="molecule type" value="Genomic_DNA"/>
</dbReference>
<evidence type="ECO:0000256" key="1">
    <source>
        <dbReference type="SAM" id="SignalP"/>
    </source>
</evidence>
<sequence length="183" mass="20002">MKKPSVTSFLITLLLSAAVCAHGTAEINETPVKVGEKYFMLPVKTENNDGGRGVPWHSYGLVPAATKILPSCSLGITQTHLPNQRGIPVSFRYTETIDRDYVTTDTSINIEFIYGQSMTPHLPLSSVLTTSYGTVGTTPPQLLVTNDESKTLVVQFVKADDATKATTTTSRVEKLGLRMFPFY</sequence>
<feature type="signal peptide" evidence="1">
    <location>
        <begin position="1"/>
        <end position="25"/>
    </location>
</feature>
<proteinExistence type="predicted"/>
<feature type="chain" id="PRO_5018318945" evidence="1">
    <location>
        <begin position="26"/>
        <end position="183"/>
    </location>
</feature>
<organism evidence="2">
    <name type="scientific">Brassica oleracea</name>
    <name type="common">Wild cabbage</name>
    <dbReference type="NCBI Taxonomy" id="3712"/>
    <lineage>
        <taxon>Eukaryota</taxon>
        <taxon>Viridiplantae</taxon>
        <taxon>Streptophyta</taxon>
        <taxon>Embryophyta</taxon>
        <taxon>Tracheophyta</taxon>
        <taxon>Spermatophyta</taxon>
        <taxon>Magnoliopsida</taxon>
        <taxon>eudicotyledons</taxon>
        <taxon>Gunneridae</taxon>
        <taxon>Pentapetalae</taxon>
        <taxon>rosids</taxon>
        <taxon>malvids</taxon>
        <taxon>Brassicales</taxon>
        <taxon>Brassicaceae</taxon>
        <taxon>Brassiceae</taxon>
        <taxon>Brassica</taxon>
    </lineage>
</organism>
<dbReference type="SUPFAM" id="SSF50386">
    <property type="entry name" value="STI-like"/>
    <property type="match status" value="1"/>
</dbReference>
<dbReference type="SMART" id="SM00452">
    <property type="entry name" value="STI"/>
    <property type="match status" value="1"/>
</dbReference>
<protein>
    <submittedName>
        <fullName evidence="2">Uncharacterized protein</fullName>
    </submittedName>
</protein>
<name>A0A3P6GYD1_BRAOL</name>
<dbReference type="GO" id="GO:0004866">
    <property type="term" value="F:endopeptidase inhibitor activity"/>
    <property type="evidence" value="ECO:0007669"/>
    <property type="project" value="InterPro"/>
</dbReference>
<gene>
    <name evidence="2" type="ORF">BOLC6T39694H</name>
</gene>
<dbReference type="InterPro" id="IPR011065">
    <property type="entry name" value="Kunitz_inhibitor_STI-like_sf"/>
</dbReference>
<dbReference type="Pfam" id="PF00197">
    <property type="entry name" value="Kunitz_legume"/>
    <property type="match status" value="1"/>
</dbReference>
<reference evidence="2" key="1">
    <citation type="submission" date="2018-11" db="EMBL/GenBank/DDBJ databases">
        <authorList>
            <consortium name="Genoscope - CEA"/>
            <person name="William W."/>
        </authorList>
    </citation>
    <scope>NUCLEOTIDE SEQUENCE</scope>
</reference>
<keyword evidence="1" id="KW-0732">Signal</keyword>
<dbReference type="AlphaFoldDB" id="A0A3P6GYD1"/>
<accession>A0A3P6GYD1</accession>
<dbReference type="Gene3D" id="2.80.10.50">
    <property type="match status" value="1"/>
</dbReference>
<evidence type="ECO:0000313" key="2">
    <source>
        <dbReference type="EMBL" id="VDD64241.1"/>
    </source>
</evidence>
<dbReference type="InterPro" id="IPR002160">
    <property type="entry name" value="Prot_inh_Kunz-lg"/>
</dbReference>